<evidence type="ECO:0000256" key="9">
    <source>
        <dbReference type="ARBA" id="ARBA00042050"/>
    </source>
</evidence>
<dbReference type="SUPFAM" id="SSF53335">
    <property type="entry name" value="S-adenosyl-L-methionine-dependent methyltransferases"/>
    <property type="match status" value="1"/>
</dbReference>
<dbReference type="GeneID" id="110974567"/>
<feature type="active site" description="Nucleophile" evidence="11">
    <location>
        <position position="419"/>
    </location>
</feature>
<feature type="binding site" evidence="11">
    <location>
        <position position="364"/>
    </location>
    <ligand>
        <name>S-adenosyl-L-methionine</name>
        <dbReference type="ChEBI" id="CHEBI:59789"/>
    </ligand>
</feature>
<evidence type="ECO:0000256" key="1">
    <source>
        <dbReference type="ARBA" id="ARBA00004173"/>
    </source>
</evidence>
<keyword evidence="14" id="KW-1185">Reference proteome</keyword>
<gene>
    <name evidence="15" type="primary">LOC110974567</name>
</gene>
<accession>A0A8B7XPA5</accession>
<evidence type="ECO:0000256" key="2">
    <source>
        <dbReference type="ARBA" id="ARBA00022552"/>
    </source>
</evidence>
<keyword evidence="2" id="KW-0698">rRNA processing</keyword>
<dbReference type="AlphaFoldDB" id="A0A8B7XPA5"/>
<reference evidence="15" key="1">
    <citation type="submission" date="2025-08" db="UniProtKB">
        <authorList>
            <consortium name="RefSeq"/>
        </authorList>
    </citation>
    <scope>IDENTIFICATION</scope>
</reference>
<feature type="domain" description="SAM-dependent MTase RsmB/NOP-type" evidence="13">
    <location>
        <begin position="191"/>
        <end position="492"/>
    </location>
</feature>
<sequence length="493" mass="55565">MSFWRCFGAVSVLKHGETCRQVVQLPRRWKKMKKKWGAIQTQRKVEPSFHALRHFDENYGLQFGDAWPTIRLGLLSQQKYGVLLNNYSIVEETEEFLRKLGAEEFVQPAAGELAKMMEDTWSSEDVTDWSTESSDEESQNLDNLDVSQCPKDADQNLEDRLGQMSTVEKSREPGTQSQSDQKSSWEEKYIVMPGYEAKMELLMSSDAGRYKGLDSAQAVPEIDARHVQRPLKVSQHLKCFVFRSGSVERFPPSKLDSGGLFLQYYTMDAASILPVIALDVGPGDLVLDMCAAPGGKTLAIMQTMLAGGVVANEPETARRRRLLNVLRSYTGFHWQRSEELRFTAEDGRQWGEMEPDTYDKVLVDVPCTTDRLAVTNNDNSIFAVRRTSERWGLPKLQTELLCAGLKAVKPGGDVVYSTCSLSQQQNDAVVESALYHCQAETDMEVVVVELSPLAQCLGHVFKFCDRAKHGQLVLPNLNSNFGPMYFCKLCRLR</sequence>
<dbReference type="KEGG" id="aplc:110974567"/>
<comment type="similarity">
    <text evidence="11">Belongs to the class I-like SAM-binding methyltransferase superfamily. RsmB/NOP family.</text>
</comment>
<name>A0A8B7XPA5_ACAPL</name>
<dbReference type="OMA" id="MVNNFGD"/>
<evidence type="ECO:0000256" key="3">
    <source>
        <dbReference type="ARBA" id="ARBA00022603"/>
    </source>
</evidence>
<dbReference type="Gene3D" id="6.20.240.40">
    <property type="match status" value="1"/>
</dbReference>
<feature type="compositionally biased region" description="Polar residues" evidence="12">
    <location>
        <begin position="165"/>
        <end position="182"/>
    </location>
</feature>
<evidence type="ECO:0000313" key="15">
    <source>
        <dbReference type="RefSeq" id="XP_022081997.1"/>
    </source>
</evidence>
<feature type="binding site" evidence="11">
    <location>
        <position position="313"/>
    </location>
    <ligand>
        <name>S-adenosyl-L-methionine</name>
        <dbReference type="ChEBI" id="CHEBI:59789"/>
    </ligand>
</feature>
<dbReference type="Pfam" id="PF01189">
    <property type="entry name" value="Methyltr_RsmB-F"/>
    <property type="match status" value="1"/>
</dbReference>
<evidence type="ECO:0000256" key="4">
    <source>
        <dbReference type="ARBA" id="ARBA00022679"/>
    </source>
</evidence>
<dbReference type="Gene3D" id="3.40.50.150">
    <property type="entry name" value="Vaccinia Virus protein VP39"/>
    <property type="match status" value="1"/>
</dbReference>
<dbReference type="InterPro" id="IPR049560">
    <property type="entry name" value="MeTrfase_RsmB-F_NOP2_cat"/>
</dbReference>
<dbReference type="PROSITE" id="PS51686">
    <property type="entry name" value="SAM_MT_RSMB_NOP"/>
    <property type="match status" value="1"/>
</dbReference>
<keyword evidence="6 11" id="KW-0694">RNA-binding</keyword>
<evidence type="ECO:0000256" key="10">
    <source>
        <dbReference type="ARBA" id="ARBA00049302"/>
    </source>
</evidence>
<keyword evidence="7" id="KW-0809">Transit peptide</keyword>
<keyword evidence="4 11" id="KW-0808">Transferase</keyword>
<feature type="binding site" evidence="11">
    <location>
        <begin position="290"/>
        <end position="296"/>
    </location>
    <ligand>
        <name>S-adenosyl-L-methionine</name>
        <dbReference type="ChEBI" id="CHEBI:59789"/>
    </ligand>
</feature>
<feature type="binding site" evidence="11">
    <location>
        <position position="346"/>
    </location>
    <ligand>
        <name>S-adenosyl-L-methionine</name>
        <dbReference type="ChEBI" id="CHEBI:59789"/>
    </ligand>
</feature>
<organism evidence="14 15">
    <name type="scientific">Acanthaster planci</name>
    <name type="common">Crown-of-thorns starfish</name>
    <dbReference type="NCBI Taxonomy" id="133434"/>
    <lineage>
        <taxon>Eukaryota</taxon>
        <taxon>Metazoa</taxon>
        <taxon>Echinodermata</taxon>
        <taxon>Eleutherozoa</taxon>
        <taxon>Asterozoa</taxon>
        <taxon>Asteroidea</taxon>
        <taxon>Valvatacea</taxon>
        <taxon>Valvatida</taxon>
        <taxon>Acanthasteridae</taxon>
        <taxon>Acanthaster</taxon>
    </lineage>
</organism>
<dbReference type="GO" id="GO:0005762">
    <property type="term" value="C:mitochondrial large ribosomal subunit"/>
    <property type="evidence" value="ECO:0007669"/>
    <property type="project" value="TreeGrafter"/>
</dbReference>
<dbReference type="PANTHER" id="PTHR22808">
    <property type="entry name" value="NCL1 YEAST -RELATED NOL1/NOP2/FMU SUN DOMAIN-CONTAINING"/>
    <property type="match status" value="1"/>
</dbReference>
<keyword evidence="5 11" id="KW-0949">S-adenosyl-L-methionine</keyword>
<dbReference type="InterPro" id="IPR001678">
    <property type="entry name" value="MeTrfase_RsmB-F_NOP2_dom"/>
</dbReference>
<dbReference type="GO" id="GO:0008173">
    <property type="term" value="F:RNA methyltransferase activity"/>
    <property type="evidence" value="ECO:0007669"/>
    <property type="project" value="InterPro"/>
</dbReference>
<dbReference type="InterPro" id="IPR029063">
    <property type="entry name" value="SAM-dependent_MTases_sf"/>
</dbReference>
<dbReference type="GO" id="GO:0003723">
    <property type="term" value="F:RNA binding"/>
    <property type="evidence" value="ECO:0007669"/>
    <property type="project" value="UniProtKB-UniRule"/>
</dbReference>
<feature type="region of interest" description="Disordered" evidence="12">
    <location>
        <begin position="165"/>
        <end position="184"/>
    </location>
</feature>
<dbReference type="GO" id="GO:0031167">
    <property type="term" value="P:rRNA methylation"/>
    <property type="evidence" value="ECO:0007669"/>
    <property type="project" value="TreeGrafter"/>
</dbReference>
<evidence type="ECO:0000259" key="13">
    <source>
        <dbReference type="PROSITE" id="PS51686"/>
    </source>
</evidence>
<dbReference type="RefSeq" id="XP_022081997.1">
    <property type="nucleotide sequence ID" value="XM_022226305.1"/>
</dbReference>
<keyword evidence="8" id="KW-0496">Mitochondrion</keyword>
<evidence type="ECO:0000256" key="12">
    <source>
        <dbReference type="SAM" id="MobiDB-lite"/>
    </source>
</evidence>
<comment type="subcellular location">
    <subcellularLocation>
        <location evidence="1">Mitochondrion</location>
    </subcellularLocation>
</comment>
<feature type="compositionally biased region" description="Acidic residues" evidence="12">
    <location>
        <begin position="121"/>
        <end position="139"/>
    </location>
</feature>
<evidence type="ECO:0000256" key="6">
    <source>
        <dbReference type="ARBA" id="ARBA00022884"/>
    </source>
</evidence>
<dbReference type="FunFam" id="3.40.50.150:FF:000055">
    <property type="entry name" value="5-methylcytosine rRNA methyltransferase NSUN4"/>
    <property type="match status" value="1"/>
</dbReference>
<keyword evidence="3 11" id="KW-0489">Methyltransferase</keyword>
<dbReference type="PRINTS" id="PR02008">
    <property type="entry name" value="RCMTFAMILY"/>
</dbReference>
<dbReference type="InterPro" id="IPR023267">
    <property type="entry name" value="RCMT"/>
</dbReference>
<evidence type="ECO:0000256" key="8">
    <source>
        <dbReference type="ARBA" id="ARBA00023128"/>
    </source>
</evidence>
<comment type="catalytic activity">
    <reaction evidence="10">
        <text>a cytidine in rRNA + S-adenosyl-L-methionine = a 5-methylcytidine in rRNA + S-adenosyl-L-homocysteine + H(+)</text>
        <dbReference type="Rhea" id="RHEA:61484"/>
        <dbReference type="Rhea" id="RHEA-COMP:15836"/>
        <dbReference type="Rhea" id="RHEA-COMP:15837"/>
        <dbReference type="ChEBI" id="CHEBI:15378"/>
        <dbReference type="ChEBI" id="CHEBI:57856"/>
        <dbReference type="ChEBI" id="CHEBI:59789"/>
        <dbReference type="ChEBI" id="CHEBI:74483"/>
        <dbReference type="ChEBI" id="CHEBI:82748"/>
    </reaction>
</comment>
<dbReference type="Proteomes" id="UP000694845">
    <property type="component" value="Unplaced"/>
</dbReference>
<dbReference type="PANTHER" id="PTHR22808:SF3">
    <property type="entry name" value="5-METHYLCYTOSINE RRNA METHYLTRANSFERASE NSUN4"/>
    <property type="match status" value="1"/>
</dbReference>
<protein>
    <recommendedName>
        <fullName evidence="9">NOL1/NOP2/Sun domain family member 4</fullName>
    </recommendedName>
</protein>
<evidence type="ECO:0000256" key="5">
    <source>
        <dbReference type="ARBA" id="ARBA00022691"/>
    </source>
</evidence>
<proteinExistence type="inferred from homology"/>
<evidence type="ECO:0000256" key="7">
    <source>
        <dbReference type="ARBA" id="ARBA00022946"/>
    </source>
</evidence>
<evidence type="ECO:0000313" key="14">
    <source>
        <dbReference type="Proteomes" id="UP000694845"/>
    </source>
</evidence>
<evidence type="ECO:0000256" key="11">
    <source>
        <dbReference type="PROSITE-ProRule" id="PRU01023"/>
    </source>
</evidence>
<feature type="region of interest" description="Disordered" evidence="12">
    <location>
        <begin position="121"/>
        <end position="151"/>
    </location>
</feature>
<dbReference type="CTD" id="387338"/>
<dbReference type="OrthoDB" id="8020218at2759"/>